<evidence type="ECO:0000313" key="3">
    <source>
        <dbReference type="Proteomes" id="UP000235392"/>
    </source>
</evidence>
<organism evidence="2 3">
    <name type="scientific">Puccinia coronata f. sp. avenae</name>
    <dbReference type="NCBI Taxonomy" id="200324"/>
    <lineage>
        <taxon>Eukaryota</taxon>
        <taxon>Fungi</taxon>
        <taxon>Dikarya</taxon>
        <taxon>Basidiomycota</taxon>
        <taxon>Pucciniomycotina</taxon>
        <taxon>Pucciniomycetes</taxon>
        <taxon>Pucciniales</taxon>
        <taxon>Pucciniaceae</taxon>
        <taxon>Puccinia</taxon>
    </lineage>
</organism>
<comment type="caution">
    <text evidence="2">The sequence shown here is derived from an EMBL/GenBank/DDBJ whole genome shotgun (WGS) entry which is preliminary data.</text>
</comment>
<accession>A0A2N5TKW0</accession>
<gene>
    <name evidence="2" type="ORF">PCASD_25812</name>
</gene>
<evidence type="ECO:0000313" key="2">
    <source>
        <dbReference type="EMBL" id="PLW26114.1"/>
    </source>
</evidence>
<dbReference type="EMBL" id="PGCI01000483">
    <property type="protein sequence ID" value="PLW26114.1"/>
    <property type="molecule type" value="Genomic_DNA"/>
</dbReference>
<proteinExistence type="predicted"/>
<reference evidence="2 3" key="1">
    <citation type="submission" date="2017-11" db="EMBL/GenBank/DDBJ databases">
        <title>De novo assembly and phasing of dikaryotic genomes from two isolates of Puccinia coronata f. sp. avenae, the causal agent of oat crown rust.</title>
        <authorList>
            <person name="Miller M.E."/>
            <person name="Zhang Y."/>
            <person name="Omidvar V."/>
            <person name="Sperschneider J."/>
            <person name="Schwessinger B."/>
            <person name="Raley C."/>
            <person name="Palmer J.M."/>
            <person name="Garnica D."/>
            <person name="Upadhyaya N."/>
            <person name="Rathjen J."/>
            <person name="Taylor J.M."/>
            <person name="Park R.F."/>
            <person name="Dodds P.N."/>
            <person name="Hirsch C.D."/>
            <person name="Kianian S.F."/>
            <person name="Figueroa M."/>
        </authorList>
    </citation>
    <scope>NUCLEOTIDE SEQUENCE [LARGE SCALE GENOMIC DNA]</scope>
    <source>
        <strain evidence="2">12SD80</strain>
    </source>
</reference>
<dbReference type="AlphaFoldDB" id="A0A2N5TKW0"/>
<dbReference type="Proteomes" id="UP000235392">
    <property type="component" value="Unassembled WGS sequence"/>
</dbReference>
<name>A0A2N5TKW0_9BASI</name>
<protein>
    <submittedName>
        <fullName evidence="2">Uncharacterized protein</fullName>
    </submittedName>
</protein>
<evidence type="ECO:0000256" key="1">
    <source>
        <dbReference type="SAM" id="MobiDB-lite"/>
    </source>
</evidence>
<feature type="region of interest" description="Disordered" evidence="1">
    <location>
        <begin position="61"/>
        <end position="112"/>
    </location>
</feature>
<feature type="compositionally biased region" description="Low complexity" evidence="1">
    <location>
        <begin position="61"/>
        <end position="72"/>
    </location>
</feature>
<sequence>MGLSSAAKNVTASTTTSAVVKSPWGKVLLRSFNTLHRTPLVLREAARAPFDDSHCLAQNNSAASSTTTTHLHQLPHKEIRHPKTTATPPKGLYRLQPPAARSVAATDVTSVL</sequence>